<evidence type="ECO:0000256" key="1">
    <source>
        <dbReference type="SAM" id="MobiDB-lite"/>
    </source>
</evidence>
<evidence type="ECO:0000313" key="3">
    <source>
        <dbReference type="Proteomes" id="UP000070700"/>
    </source>
</evidence>
<keyword evidence="3" id="KW-1185">Reference proteome</keyword>
<name>A0A132B9K5_MOLSC</name>
<dbReference type="OrthoDB" id="245563at2759"/>
<dbReference type="KEGG" id="psco:LY89DRAFT_763672"/>
<proteinExistence type="predicted"/>
<dbReference type="GeneID" id="28831329"/>
<evidence type="ECO:0008006" key="4">
    <source>
        <dbReference type="Google" id="ProtNLM"/>
    </source>
</evidence>
<dbReference type="AlphaFoldDB" id="A0A132B9K5"/>
<reference evidence="2 3" key="1">
    <citation type="submission" date="2015-10" db="EMBL/GenBank/DDBJ databases">
        <title>Full genome of DAOMC 229536 Phialocephala scopiformis, a fungal endophyte of spruce producing the potent anti-insectan compound rugulosin.</title>
        <authorList>
            <consortium name="DOE Joint Genome Institute"/>
            <person name="Walker A.K."/>
            <person name="Frasz S.L."/>
            <person name="Seifert K.A."/>
            <person name="Miller J.D."/>
            <person name="Mondo S.J."/>
            <person name="Labutti K."/>
            <person name="Lipzen A."/>
            <person name="Dockter R."/>
            <person name="Kennedy M."/>
            <person name="Grigoriev I.V."/>
            <person name="Spatafora J.W."/>
        </authorList>
    </citation>
    <scope>NUCLEOTIDE SEQUENCE [LARGE SCALE GENOMIC DNA]</scope>
    <source>
        <strain evidence="2 3">CBS 120377</strain>
    </source>
</reference>
<protein>
    <recommendedName>
        <fullName evidence="4">RNase H type-1 domain-containing protein</fullName>
    </recommendedName>
</protein>
<dbReference type="InParanoid" id="A0A132B9K5"/>
<dbReference type="SUPFAM" id="SSF53098">
    <property type="entry name" value="Ribonuclease H-like"/>
    <property type="match status" value="1"/>
</dbReference>
<dbReference type="Proteomes" id="UP000070700">
    <property type="component" value="Unassembled WGS sequence"/>
</dbReference>
<gene>
    <name evidence="2" type="ORF">LY89DRAFT_763672</name>
</gene>
<dbReference type="RefSeq" id="XP_018063441.1">
    <property type="nucleotide sequence ID" value="XM_018221603.1"/>
</dbReference>
<dbReference type="InterPro" id="IPR036397">
    <property type="entry name" value="RNaseH_sf"/>
</dbReference>
<feature type="region of interest" description="Disordered" evidence="1">
    <location>
        <begin position="168"/>
        <end position="187"/>
    </location>
</feature>
<organism evidence="2 3">
    <name type="scientific">Mollisia scopiformis</name>
    <name type="common">Conifer needle endophyte fungus</name>
    <name type="synonym">Phialocephala scopiformis</name>
    <dbReference type="NCBI Taxonomy" id="149040"/>
    <lineage>
        <taxon>Eukaryota</taxon>
        <taxon>Fungi</taxon>
        <taxon>Dikarya</taxon>
        <taxon>Ascomycota</taxon>
        <taxon>Pezizomycotina</taxon>
        <taxon>Leotiomycetes</taxon>
        <taxon>Helotiales</taxon>
        <taxon>Mollisiaceae</taxon>
        <taxon>Mollisia</taxon>
    </lineage>
</organism>
<accession>A0A132B9K5</accession>
<dbReference type="GO" id="GO:0003676">
    <property type="term" value="F:nucleic acid binding"/>
    <property type="evidence" value="ECO:0007669"/>
    <property type="project" value="InterPro"/>
</dbReference>
<sequence>MSQIESEKDRRCYNRAKLGDPMVSYIYNASEHVRRLTYDPLSIVVYISSVKSNFDAGIDVTNWAVFFDGSSRYNDRGRLPLQYTDSYGAARLFAVKKALLELGQSLHVVDGITNLIFNWELNGWRDSMGKPVDNAALWEEVHQQVAEFQRRGVEVDFRRIEPQHDRPAFELARGAGDDESEGGKLEV</sequence>
<dbReference type="Gene3D" id="3.30.420.10">
    <property type="entry name" value="Ribonuclease H-like superfamily/Ribonuclease H"/>
    <property type="match status" value="1"/>
</dbReference>
<dbReference type="InterPro" id="IPR012337">
    <property type="entry name" value="RNaseH-like_sf"/>
</dbReference>
<evidence type="ECO:0000313" key="2">
    <source>
        <dbReference type="EMBL" id="KUJ09086.1"/>
    </source>
</evidence>
<dbReference type="EMBL" id="KQ947433">
    <property type="protein sequence ID" value="KUJ09086.1"/>
    <property type="molecule type" value="Genomic_DNA"/>
</dbReference>